<reference evidence="3 4" key="1">
    <citation type="journal article" date="2014" name="Int. J. Syst. Evol. Microbiol.">
        <title>Complete genome sequence of Corynebacterium casei LMG S-19264T (=DSM 44701T), isolated from a smear-ripened cheese.</title>
        <authorList>
            <consortium name="US DOE Joint Genome Institute (JGI-PGF)"/>
            <person name="Walter F."/>
            <person name="Albersmeier A."/>
            <person name="Kalinowski J."/>
            <person name="Ruckert C."/>
        </authorList>
    </citation>
    <scope>NUCLEOTIDE SEQUENCE [LARGE SCALE GENOMIC DNA]</scope>
    <source>
        <strain evidence="3 4">KCTC 23968</strain>
    </source>
</reference>
<organism evidence="3 4">
    <name type="scientific">Litorimonas cladophorae</name>
    <dbReference type="NCBI Taxonomy" id="1220491"/>
    <lineage>
        <taxon>Bacteria</taxon>
        <taxon>Pseudomonadati</taxon>
        <taxon>Pseudomonadota</taxon>
        <taxon>Alphaproteobacteria</taxon>
        <taxon>Maricaulales</taxon>
        <taxon>Robiginitomaculaceae</taxon>
    </lineage>
</organism>
<proteinExistence type="predicted"/>
<evidence type="ECO:0000313" key="3">
    <source>
        <dbReference type="EMBL" id="GGX56194.1"/>
    </source>
</evidence>
<comment type="caution">
    <text evidence="3">The sequence shown here is derived from an EMBL/GenBank/DDBJ whole genome shotgun (WGS) entry which is preliminary data.</text>
</comment>
<evidence type="ECO:0000313" key="4">
    <source>
        <dbReference type="Proteomes" id="UP000600865"/>
    </source>
</evidence>
<dbReference type="AlphaFoldDB" id="A0A918NBG2"/>
<dbReference type="EMBL" id="BMYV01000001">
    <property type="protein sequence ID" value="GGX56194.1"/>
    <property type="molecule type" value="Genomic_DNA"/>
</dbReference>
<dbReference type="Gene3D" id="3.10.450.40">
    <property type="match status" value="1"/>
</dbReference>
<dbReference type="RefSeq" id="WP_189579869.1">
    <property type="nucleotide sequence ID" value="NZ_BMYV01000001.1"/>
</dbReference>
<evidence type="ECO:0000256" key="1">
    <source>
        <dbReference type="SAM" id="SignalP"/>
    </source>
</evidence>
<feature type="chain" id="PRO_5037435172" description="PepSY domain-containing protein" evidence="1">
    <location>
        <begin position="26"/>
        <end position="93"/>
    </location>
</feature>
<name>A0A918NBG2_9PROT</name>
<sequence>MLTKRHIFSAILAAALSFSATTAHAYQWSGPVVLEAQRSISPAEAKSIARKRVPGGEVVDISRRGDTYRVRVIAKSGKVVDVLIDANTGRVKK</sequence>
<protein>
    <recommendedName>
        <fullName evidence="2">PepSY domain-containing protein</fullName>
    </recommendedName>
</protein>
<dbReference type="InterPro" id="IPR025711">
    <property type="entry name" value="PepSY"/>
</dbReference>
<evidence type="ECO:0000259" key="2">
    <source>
        <dbReference type="Pfam" id="PF03413"/>
    </source>
</evidence>
<dbReference type="Proteomes" id="UP000600865">
    <property type="component" value="Unassembled WGS sequence"/>
</dbReference>
<feature type="domain" description="PepSY" evidence="2">
    <location>
        <begin position="40"/>
        <end position="91"/>
    </location>
</feature>
<accession>A0A918NBG2</accession>
<dbReference type="Pfam" id="PF03413">
    <property type="entry name" value="PepSY"/>
    <property type="match status" value="1"/>
</dbReference>
<gene>
    <name evidence="3" type="ORF">GCM10011309_01150</name>
</gene>
<keyword evidence="1" id="KW-0732">Signal</keyword>
<keyword evidence="4" id="KW-1185">Reference proteome</keyword>
<feature type="signal peptide" evidence="1">
    <location>
        <begin position="1"/>
        <end position="25"/>
    </location>
</feature>